<dbReference type="GO" id="GO:0051231">
    <property type="term" value="P:spindle elongation"/>
    <property type="evidence" value="ECO:0007669"/>
    <property type="project" value="TreeGrafter"/>
</dbReference>
<feature type="binding site" evidence="7">
    <location>
        <begin position="87"/>
        <end position="94"/>
    </location>
    <ligand>
        <name>ATP</name>
        <dbReference type="ChEBI" id="CHEBI:30616"/>
    </ligand>
</feature>
<dbReference type="PANTHER" id="PTHR47969:SF15">
    <property type="entry name" value="CHROMOSOME-ASSOCIATED KINESIN KIF4A-RELATED"/>
    <property type="match status" value="1"/>
</dbReference>
<dbReference type="GO" id="GO:0005524">
    <property type="term" value="F:ATP binding"/>
    <property type="evidence" value="ECO:0007669"/>
    <property type="project" value="UniProtKB-UniRule"/>
</dbReference>
<dbReference type="WBParaSite" id="SPAL_0001069800.1">
    <property type="protein sequence ID" value="SPAL_0001069800.1"/>
    <property type="gene ID" value="SPAL_0001069800"/>
</dbReference>
<keyword evidence="11" id="KW-1185">Reference proteome</keyword>
<dbReference type="SMART" id="SM00129">
    <property type="entry name" value="KISc"/>
    <property type="match status" value="1"/>
</dbReference>
<dbReference type="GO" id="GO:0007052">
    <property type="term" value="P:mitotic spindle organization"/>
    <property type="evidence" value="ECO:0007669"/>
    <property type="project" value="TreeGrafter"/>
</dbReference>
<dbReference type="PANTHER" id="PTHR47969">
    <property type="entry name" value="CHROMOSOME-ASSOCIATED KINESIN KIF4A-RELATED"/>
    <property type="match status" value="1"/>
</dbReference>
<keyword evidence="6" id="KW-0206">Cytoskeleton</keyword>
<evidence type="ECO:0000313" key="12">
    <source>
        <dbReference type="WBParaSite" id="SPAL_0001069800.1"/>
    </source>
</evidence>
<keyword evidence="4 7" id="KW-0067">ATP-binding</keyword>
<evidence type="ECO:0000313" key="11">
    <source>
        <dbReference type="Proteomes" id="UP000046392"/>
    </source>
</evidence>
<dbReference type="PROSITE" id="PS50067">
    <property type="entry name" value="KINESIN_MOTOR_2"/>
    <property type="match status" value="1"/>
</dbReference>
<organism evidence="11 12">
    <name type="scientific">Strongyloides papillosus</name>
    <name type="common">Intestinal threadworm</name>
    <dbReference type="NCBI Taxonomy" id="174720"/>
    <lineage>
        <taxon>Eukaryota</taxon>
        <taxon>Metazoa</taxon>
        <taxon>Ecdysozoa</taxon>
        <taxon>Nematoda</taxon>
        <taxon>Chromadorea</taxon>
        <taxon>Rhabditida</taxon>
        <taxon>Tylenchina</taxon>
        <taxon>Panagrolaimomorpha</taxon>
        <taxon>Strongyloidoidea</taxon>
        <taxon>Strongyloididae</taxon>
        <taxon>Strongyloides</taxon>
    </lineage>
</organism>
<evidence type="ECO:0000256" key="7">
    <source>
        <dbReference type="PROSITE-ProRule" id="PRU00283"/>
    </source>
</evidence>
<feature type="region of interest" description="Disordered" evidence="9">
    <location>
        <begin position="832"/>
        <end position="878"/>
    </location>
</feature>
<feature type="compositionally biased region" description="Basic and acidic residues" evidence="9">
    <location>
        <begin position="832"/>
        <end position="850"/>
    </location>
</feature>
<evidence type="ECO:0000256" key="5">
    <source>
        <dbReference type="ARBA" id="ARBA00023054"/>
    </source>
</evidence>
<dbReference type="InterPro" id="IPR036961">
    <property type="entry name" value="Kinesin_motor_dom_sf"/>
</dbReference>
<dbReference type="GO" id="GO:0007018">
    <property type="term" value="P:microtubule-based movement"/>
    <property type="evidence" value="ECO:0007669"/>
    <property type="project" value="InterPro"/>
</dbReference>
<protein>
    <submittedName>
        <fullName evidence="12">Kinesin motor domain-containing protein</fullName>
    </submittedName>
</protein>
<dbReference type="Proteomes" id="UP000046392">
    <property type="component" value="Unplaced"/>
</dbReference>
<comment type="similarity">
    <text evidence="7">Belongs to the TRAFAC class myosin-kinesin ATPase superfamily. Kinesin family.</text>
</comment>
<evidence type="ECO:0000256" key="3">
    <source>
        <dbReference type="ARBA" id="ARBA00022741"/>
    </source>
</evidence>
<feature type="coiled-coil region" evidence="8">
    <location>
        <begin position="464"/>
        <end position="530"/>
    </location>
</feature>
<evidence type="ECO:0000256" key="4">
    <source>
        <dbReference type="ARBA" id="ARBA00022840"/>
    </source>
</evidence>
<feature type="coiled-coil region" evidence="8">
    <location>
        <begin position="351"/>
        <end position="378"/>
    </location>
</feature>
<feature type="coiled-coil region" evidence="8">
    <location>
        <begin position="626"/>
        <end position="746"/>
    </location>
</feature>
<dbReference type="GO" id="GO:0003777">
    <property type="term" value="F:microtubule motor activity"/>
    <property type="evidence" value="ECO:0007669"/>
    <property type="project" value="InterPro"/>
</dbReference>
<dbReference type="STRING" id="174720.A0A0N5BY37"/>
<proteinExistence type="inferred from homology"/>
<reference evidence="12" key="1">
    <citation type="submission" date="2017-02" db="UniProtKB">
        <authorList>
            <consortium name="WormBaseParasite"/>
        </authorList>
    </citation>
    <scope>IDENTIFICATION</scope>
</reference>
<keyword evidence="5 8" id="KW-0175">Coiled coil</keyword>
<comment type="subcellular location">
    <subcellularLocation>
        <location evidence="1">Cytoplasm</location>
        <location evidence="1">Cytoskeleton</location>
    </subcellularLocation>
</comment>
<name>A0A0N5BY37_STREA</name>
<dbReference type="InterPro" id="IPR027417">
    <property type="entry name" value="P-loop_NTPase"/>
</dbReference>
<feature type="coiled-coil region" evidence="8">
    <location>
        <begin position="793"/>
        <end position="827"/>
    </location>
</feature>
<evidence type="ECO:0000256" key="8">
    <source>
        <dbReference type="SAM" id="Coils"/>
    </source>
</evidence>
<dbReference type="Pfam" id="PF00225">
    <property type="entry name" value="Kinesin"/>
    <property type="match status" value="1"/>
</dbReference>
<evidence type="ECO:0000256" key="1">
    <source>
        <dbReference type="ARBA" id="ARBA00004245"/>
    </source>
</evidence>
<evidence type="ECO:0000256" key="6">
    <source>
        <dbReference type="ARBA" id="ARBA00023212"/>
    </source>
</evidence>
<dbReference type="InterPro" id="IPR001752">
    <property type="entry name" value="Kinesin_motor_dom"/>
</dbReference>
<keyword evidence="2" id="KW-0963">Cytoplasm</keyword>
<keyword evidence="3 7" id="KW-0547">Nucleotide-binding</keyword>
<dbReference type="PRINTS" id="PR00380">
    <property type="entry name" value="KINESINHEAVY"/>
</dbReference>
<accession>A0A0N5BY37</accession>
<dbReference type="Gene3D" id="3.40.850.10">
    <property type="entry name" value="Kinesin motor domain"/>
    <property type="match status" value="1"/>
</dbReference>
<feature type="compositionally biased region" description="Polar residues" evidence="9">
    <location>
        <begin position="851"/>
        <end position="865"/>
    </location>
</feature>
<evidence type="ECO:0000259" key="10">
    <source>
        <dbReference type="PROSITE" id="PS50067"/>
    </source>
</evidence>
<dbReference type="CDD" id="cd00106">
    <property type="entry name" value="KISc"/>
    <property type="match status" value="1"/>
</dbReference>
<feature type="coiled-coil region" evidence="8">
    <location>
        <begin position="559"/>
        <end position="593"/>
    </location>
</feature>
<dbReference type="GO" id="GO:0005875">
    <property type="term" value="C:microtubule associated complex"/>
    <property type="evidence" value="ECO:0007669"/>
    <property type="project" value="TreeGrafter"/>
</dbReference>
<feature type="compositionally biased region" description="Basic residues" evidence="9">
    <location>
        <begin position="869"/>
        <end position="878"/>
    </location>
</feature>
<dbReference type="AlphaFoldDB" id="A0A0N5BY37"/>
<evidence type="ECO:0000256" key="9">
    <source>
        <dbReference type="SAM" id="MobiDB-lite"/>
    </source>
</evidence>
<dbReference type="InterPro" id="IPR027640">
    <property type="entry name" value="Kinesin-like_fam"/>
</dbReference>
<evidence type="ECO:0000256" key="2">
    <source>
        <dbReference type="ARBA" id="ARBA00022490"/>
    </source>
</evidence>
<keyword evidence="7" id="KW-0505">Motor protein</keyword>
<dbReference type="SUPFAM" id="SSF52540">
    <property type="entry name" value="P-loop containing nucleoside triphosphate hydrolases"/>
    <property type="match status" value="1"/>
</dbReference>
<sequence length="878" mass="101095">MATSEKLIVSCRIRPSLVNQGNDDKSVNVDPLNSTVTIYDGENDYTKYTFDYVFDKNSTQVEVFEKLGKRIVDGCVTGVNGTIFVYGQTGSGKTWTMLGPIEGHESNFENQGLLQRSINYLLLKLDNIKSLNHSVTYSINAQCIQLYKETLYDLQTSQLHKITLKTRPQGTVVEGATNTYIKTTSDLQKMLRHAWTNRIVSETSINAESSRSHAIFTFDIEIKETVEDVVYVRRSFLNLVDLAGSERINTSSIDAERIPETAAINKSLLQLGRVIRSLSVSGNSYVGYRDSLLTQLLRDSLGGNARTSVIVNCHPDRRFKEESISTLNFAMSCMKVVNKARVNEDLRAKNVDVYKNLLANLEKQLLKKTEDLDKLHAQLLKRDEEHDRALMEYQISITDLKTQLSELVNIRNKQPTDSRKNRRRAIHVPVNLNRLIEETKLDVEKEDDQAIMTCSTGDQRSSDVEALKVEKLRLEVELNNLLNTVKNKEMIIAKYENLENEKIQQYMHKVAELEMVIDELKEKISSSEIRESKNESEILHLRKIINDNAETLKGSVENAELLQKKLLTTEQECDDLKQQLSKKYAELENALYEIDHLKSFNKKELKQKLEEQKIKLCEEFNTDQVIEELKNEHSRIVNELNSKLVESNQVNSDLKNALSEMTSQLNECNTMKENLAEKENIILKQEVEELTTQVDSLLVKLNEIENSNKLEKDKAIKQFEEVNQILSKTKKEKENLEMQIKSMVESVLNQCFAPSDFRMSVLSTFNSSSSIYDAVVSKVKEMKDQIVSEKCQREFSEEILQRAQVERDEWEEKYYQLQKEFDELDLKSKISEENKLKTPIKPDGRKRAESSKNVLKSQEQSITNESLRRSTRRKRTDK</sequence>
<dbReference type="GO" id="GO:0008017">
    <property type="term" value="F:microtubule binding"/>
    <property type="evidence" value="ECO:0007669"/>
    <property type="project" value="InterPro"/>
</dbReference>
<feature type="domain" description="Kinesin motor" evidence="10">
    <location>
        <begin position="6"/>
        <end position="336"/>
    </location>
</feature>